<evidence type="ECO:0000313" key="1">
    <source>
        <dbReference type="EMBL" id="QPM91223.1"/>
    </source>
</evidence>
<name>A0A418SAZ6_9RHOB</name>
<accession>A0A418SAZ6</accession>
<reference evidence="1 2" key="1">
    <citation type="submission" date="2020-08" db="EMBL/GenBank/DDBJ databases">
        <title>Genome sequence of Rhodobacteraceae bacterium Lw-13e.</title>
        <authorList>
            <person name="Poehlein A."/>
            <person name="Wolter L."/>
            <person name="Daniel R."/>
            <person name="Brinkhoff T."/>
        </authorList>
    </citation>
    <scope>NUCLEOTIDE SEQUENCE [LARGE SCALE GENOMIC DNA]</scope>
    <source>
        <strain evidence="1 2">Lw-13e</strain>
    </source>
</reference>
<organism evidence="1 2">
    <name type="scientific">Pseudooceanicola algae</name>
    <dbReference type="NCBI Taxonomy" id="1537215"/>
    <lineage>
        <taxon>Bacteria</taxon>
        <taxon>Pseudomonadati</taxon>
        <taxon>Pseudomonadota</taxon>
        <taxon>Alphaproteobacteria</taxon>
        <taxon>Rhodobacterales</taxon>
        <taxon>Paracoccaceae</taxon>
        <taxon>Pseudooceanicola</taxon>
    </lineage>
</organism>
<dbReference type="KEGG" id="palw:PSAL_024740"/>
<gene>
    <name evidence="1" type="ORF">PSAL_024740</name>
</gene>
<dbReference type="EMBL" id="CP060436">
    <property type="protein sequence ID" value="QPM91223.1"/>
    <property type="molecule type" value="Genomic_DNA"/>
</dbReference>
<evidence type="ECO:0000313" key="2">
    <source>
        <dbReference type="Proteomes" id="UP000283786"/>
    </source>
</evidence>
<keyword evidence="2" id="KW-1185">Reference proteome</keyword>
<proteinExistence type="predicted"/>
<sequence length="196" mass="20940">MSLSIARMSLSGHVLLTAALFATALPLRPAQADEITDTLESAREAYEQGDLSYALDELDFARQKMLAMRTDVLLDLLPPAPDGWERQVNDEMGAGMAMMGGGLGAEADYIGPEESVTVTIMAQNPLIASISAMVSNAAAFGARIERVGREKFMLQDDVLQGMVGGNVLVKAEGGTPGQMIALLESMDFRALQDFGR</sequence>
<dbReference type="AlphaFoldDB" id="A0A418SAZ6"/>
<dbReference type="Proteomes" id="UP000283786">
    <property type="component" value="Chromosome"/>
</dbReference>
<protein>
    <submittedName>
        <fullName evidence="1">Uncharacterized protein</fullName>
    </submittedName>
</protein>